<dbReference type="AlphaFoldDB" id="A0A1L7XMI1"/>
<feature type="region of interest" description="Disordered" evidence="1">
    <location>
        <begin position="602"/>
        <end position="627"/>
    </location>
</feature>
<feature type="compositionally biased region" description="Low complexity" evidence="1">
    <location>
        <begin position="420"/>
        <end position="433"/>
    </location>
</feature>
<keyword evidence="3" id="KW-1185">Reference proteome</keyword>
<dbReference type="Proteomes" id="UP000184330">
    <property type="component" value="Unassembled WGS sequence"/>
</dbReference>
<dbReference type="OrthoDB" id="436496at2759"/>
<evidence type="ECO:0000313" key="2">
    <source>
        <dbReference type="EMBL" id="CZR66224.1"/>
    </source>
</evidence>
<reference evidence="2 3" key="1">
    <citation type="submission" date="2016-03" db="EMBL/GenBank/DDBJ databases">
        <authorList>
            <person name="Ploux O."/>
        </authorList>
    </citation>
    <scope>NUCLEOTIDE SEQUENCE [LARGE SCALE GENOMIC DNA]</scope>
    <source>
        <strain evidence="2 3">UAMH 11012</strain>
    </source>
</reference>
<dbReference type="STRING" id="576137.A0A1L7XMI1"/>
<sequence length="688" mass="77637">MPTQSGIKFDVVSQLELATHPEFPHPESSQFSNRSPKRKESWSDWDPPAAVKFSKADSLLGRNTTCSVYIPSIAGAQFWLRYNIQEAALKHSKYFYFKLFMNGRHIASWGVDAAKAPKGKVMQGLFDPDPRWNYEYDGEMWKNNGLEKRPFYFANAKDPEEQSVANDGGLIEILCFRASGRHRILPEPDTWRDQEAYGIASPSEGLYEYPEEAKFYDWHLKDTKNAPFIVFKFHYRSWESLELLELIPVGHPRTMIHESRELLPEDLQAILEIKSFDFPFLDTPHSPCTDCSPKFPVSESTALLNEVGAAFDDTFDETFDDTFDEAFDEALEDIPESPAQEEEDEDTFETSAEVSPLRIVRRRPSIHISKFSEPVIEEPTSANGPPSQTKIRNSKFTELLNRPLPELPIRRSPRRRHSRNSSIVSRSPSVTPSLMPYLDRDTGSPEPEVEVGVAKIVEVLYSSPATRRIPSLKSDSDPMDDTDLLATPPKIHTPEGASVSSGIGEAWPMLPSTPSLANPTIKRKPVPWSNPIAKRRGMNTPPALNIFSSGSMSNVTFRKHRRSTTAHFVKSNTADNIERQDEDDALTAEEINALSISESQWMCRSPSPSKATPAREPLQETASPTPIFPRNKAERIFKRGSALRRKSISWYRKARTNSSGSQEVDENIVHVDRGIDASESNMPPGNWI</sequence>
<feature type="region of interest" description="Disordered" evidence="1">
    <location>
        <begin position="406"/>
        <end position="446"/>
    </location>
</feature>
<name>A0A1L7XMI1_9HELO</name>
<dbReference type="EMBL" id="FJOG01000035">
    <property type="protein sequence ID" value="CZR66224.1"/>
    <property type="molecule type" value="Genomic_DNA"/>
</dbReference>
<protein>
    <submittedName>
        <fullName evidence="2">Uncharacterized protein</fullName>
    </submittedName>
</protein>
<gene>
    <name evidence="2" type="ORF">PAC_16125</name>
</gene>
<feature type="region of interest" description="Disordered" evidence="1">
    <location>
        <begin position="21"/>
        <end position="45"/>
    </location>
</feature>
<proteinExistence type="predicted"/>
<organism evidence="2 3">
    <name type="scientific">Phialocephala subalpina</name>
    <dbReference type="NCBI Taxonomy" id="576137"/>
    <lineage>
        <taxon>Eukaryota</taxon>
        <taxon>Fungi</taxon>
        <taxon>Dikarya</taxon>
        <taxon>Ascomycota</taxon>
        <taxon>Pezizomycotina</taxon>
        <taxon>Leotiomycetes</taxon>
        <taxon>Helotiales</taxon>
        <taxon>Mollisiaceae</taxon>
        <taxon>Phialocephala</taxon>
        <taxon>Phialocephala fortinii species complex</taxon>
    </lineage>
</organism>
<accession>A0A1L7XMI1</accession>
<evidence type="ECO:0000256" key="1">
    <source>
        <dbReference type="SAM" id="MobiDB-lite"/>
    </source>
</evidence>
<evidence type="ECO:0000313" key="3">
    <source>
        <dbReference type="Proteomes" id="UP000184330"/>
    </source>
</evidence>